<dbReference type="InterPro" id="IPR022267">
    <property type="entry name" value="Asp2"/>
</dbReference>
<dbReference type="STRING" id="1291734.FD02_GL000259"/>
<dbReference type="RefSeq" id="WP_056951784.1">
    <property type="nucleotide sequence ID" value="NZ_AZDJ01000030.1"/>
</dbReference>
<gene>
    <name evidence="1" type="ORF">FD02_GL000259</name>
</gene>
<accession>A0A0R1JU11</accession>
<proteinExistence type="predicted"/>
<sequence>MAEPRLIIHIGARPLALTLTADFQYEWAASASENLSEGPLFVGDDLNWPFATAVFLLDDTSPWRDAPQRLAALPANAILVDTRAQFSTAAKEVLALKGAHRLNFSDAAALANTIAIGFWPGQDGWRLDPDSFTLAPDFTGTVKTMGHVYQELAIDAPDWQVVAYPNYAQWVPAGEEKHVRVEYQVAGAASVRVTLGLYHPDTNAHLDDLVLEAPALRGGFTIPASATGCNVQVIVAAKGQGQLRLGAIHMRRSRGEFGEFMVNDRRLVEPKGMNSDLSVYFDAGDMQPPLTVYFSGYRSAEGFEGTGMMKSFGAPFLVFADSRLEGGAFYLGSDALQQEVVATIRQTLERLHFKPSDLILSGLSMGTFGALYYGAKLNPSAIIVGKPLVNIGTVAAGARLIRPAEFATSLDMVLLYEGDAGRADSLNDRFWRVFNRGDFSHTTFAIAYMQDDDYDPQAYSQLRAGLRDRFPAARVLTKALPGRHNDDTNGIVNWFVAQYRHLLAQQFDRKFE</sequence>
<comment type="caution">
    <text evidence="1">The sequence shown here is derived from an EMBL/GenBank/DDBJ whole genome shotgun (WGS) entry which is preliminary data.</text>
</comment>
<dbReference type="NCBIfam" id="TIGR03712">
    <property type="entry name" value="acc_sec_asp2"/>
    <property type="match status" value="1"/>
</dbReference>
<keyword evidence="2" id="KW-1185">Reference proteome</keyword>
<dbReference type="OrthoDB" id="9768578at2"/>
<evidence type="ECO:0000313" key="1">
    <source>
        <dbReference type="EMBL" id="KRK71074.1"/>
    </source>
</evidence>
<reference evidence="1 2" key="1">
    <citation type="journal article" date="2015" name="Genome Announc.">
        <title>Expanding the biotechnology potential of lactobacilli through comparative genomics of 213 strains and associated genera.</title>
        <authorList>
            <person name="Sun Z."/>
            <person name="Harris H.M."/>
            <person name="McCann A."/>
            <person name="Guo C."/>
            <person name="Argimon S."/>
            <person name="Zhang W."/>
            <person name="Yang X."/>
            <person name="Jeffery I.B."/>
            <person name="Cooney J.C."/>
            <person name="Kagawa T.F."/>
            <person name="Liu W."/>
            <person name="Song Y."/>
            <person name="Salvetti E."/>
            <person name="Wrobel A."/>
            <person name="Rasinkangas P."/>
            <person name="Parkhill J."/>
            <person name="Rea M.C."/>
            <person name="O'Sullivan O."/>
            <person name="Ritari J."/>
            <person name="Douillard F.P."/>
            <person name="Paul Ross R."/>
            <person name="Yang R."/>
            <person name="Briner A.E."/>
            <person name="Felis G.E."/>
            <person name="de Vos W.M."/>
            <person name="Barrangou R."/>
            <person name="Klaenhammer T.R."/>
            <person name="Caufield P.W."/>
            <person name="Cui Y."/>
            <person name="Zhang H."/>
            <person name="O'Toole P.W."/>
        </authorList>
    </citation>
    <scope>NUCLEOTIDE SEQUENCE [LARGE SCALE GENOMIC DNA]</scope>
    <source>
        <strain evidence="1 2">JCM 17158</strain>
    </source>
</reference>
<dbReference type="SUPFAM" id="SSF53474">
    <property type="entry name" value="alpha/beta-Hydrolases"/>
    <property type="match status" value="1"/>
</dbReference>
<dbReference type="GO" id="GO:0015031">
    <property type="term" value="P:protein transport"/>
    <property type="evidence" value="ECO:0007669"/>
    <property type="project" value="InterPro"/>
</dbReference>
<dbReference type="InterPro" id="IPR029058">
    <property type="entry name" value="AB_hydrolase_fold"/>
</dbReference>
<dbReference type="Pfam" id="PF16929">
    <property type="entry name" value="Asp2"/>
    <property type="match status" value="1"/>
</dbReference>
<dbReference type="EMBL" id="AZDJ01000030">
    <property type="protein sequence ID" value="KRK71074.1"/>
    <property type="molecule type" value="Genomic_DNA"/>
</dbReference>
<organism evidence="1 2">
    <name type="scientific">Lacticaseibacillus nasuensis JCM 17158</name>
    <dbReference type="NCBI Taxonomy" id="1291734"/>
    <lineage>
        <taxon>Bacteria</taxon>
        <taxon>Bacillati</taxon>
        <taxon>Bacillota</taxon>
        <taxon>Bacilli</taxon>
        <taxon>Lactobacillales</taxon>
        <taxon>Lactobacillaceae</taxon>
        <taxon>Lacticaseibacillus</taxon>
    </lineage>
</organism>
<dbReference type="Proteomes" id="UP000051804">
    <property type="component" value="Unassembled WGS sequence"/>
</dbReference>
<dbReference type="Gene3D" id="3.40.50.1820">
    <property type="entry name" value="alpha/beta hydrolase"/>
    <property type="match status" value="1"/>
</dbReference>
<dbReference type="AlphaFoldDB" id="A0A0R1JU11"/>
<name>A0A0R1JU11_9LACO</name>
<evidence type="ECO:0000313" key="2">
    <source>
        <dbReference type="Proteomes" id="UP000051804"/>
    </source>
</evidence>
<dbReference type="ESTHER" id="9laco-a0a0r1ju11">
    <property type="family name" value="Asp2"/>
</dbReference>
<protein>
    <submittedName>
        <fullName evidence="1">Accessory secretory protein Asp2</fullName>
    </submittedName>
</protein>
<dbReference type="PATRIC" id="fig|1291734.4.peg.267"/>